<dbReference type="SUPFAM" id="SSF46689">
    <property type="entry name" value="Homeodomain-like"/>
    <property type="match status" value="2"/>
</dbReference>
<reference evidence="5 6" key="1">
    <citation type="submission" date="2015-09" db="EMBL/GenBank/DDBJ databases">
        <title>Draft Genome Sequence of the Strain BR 3267 (Bradyrhizobium yuanmingense) recommended as inoculant for cowpea in Brazil.</title>
        <authorList>
            <person name="Simoes-Araujo J.L."/>
            <person name="Zilli J.E."/>
        </authorList>
    </citation>
    <scope>NUCLEOTIDE SEQUENCE [LARGE SCALE GENOMIC DNA]</scope>
    <source>
        <strain evidence="5 6">BR3267</strain>
    </source>
</reference>
<dbReference type="PANTHER" id="PTHR46796">
    <property type="entry name" value="HTH-TYPE TRANSCRIPTIONAL ACTIVATOR RHAS-RELATED"/>
    <property type="match status" value="1"/>
</dbReference>
<comment type="caution">
    <text evidence="5">The sequence shown here is derived from an EMBL/GenBank/DDBJ whole genome shotgun (WGS) entry which is preliminary data.</text>
</comment>
<dbReference type="SMART" id="SM00342">
    <property type="entry name" value="HTH_ARAC"/>
    <property type="match status" value="1"/>
</dbReference>
<dbReference type="Proteomes" id="UP000051380">
    <property type="component" value="Unassembled WGS sequence"/>
</dbReference>
<dbReference type="EMBL" id="LJYF01000026">
    <property type="protein sequence ID" value="KRP96296.1"/>
    <property type="molecule type" value="Genomic_DNA"/>
</dbReference>
<dbReference type="PRINTS" id="PR00032">
    <property type="entry name" value="HTHARAC"/>
</dbReference>
<dbReference type="GO" id="GO:0003700">
    <property type="term" value="F:DNA-binding transcription factor activity"/>
    <property type="evidence" value="ECO:0007669"/>
    <property type="project" value="InterPro"/>
</dbReference>
<protein>
    <recommendedName>
        <fullName evidence="4">HTH araC/xylS-type domain-containing protein</fullName>
    </recommendedName>
</protein>
<dbReference type="PROSITE" id="PS00041">
    <property type="entry name" value="HTH_ARAC_FAMILY_1"/>
    <property type="match status" value="1"/>
</dbReference>
<accession>A0A0R3CFH8</accession>
<dbReference type="PANTHER" id="PTHR46796:SF6">
    <property type="entry name" value="ARAC SUBFAMILY"/>
    <property type="match status" value="1"/>
</dbReference>
<dbReference type="PROSITE" id="PS01124">
    <property type="entry name" value="HTH_ARAC_FAMILY_2"/>
    <property type="match status" value="1"/>
</dbReference>
<dbReference type="Pfam" id="PF12833">
    <property type="entry name" value="HTH_18"/>
    <property type="match status" value="1"/>
</dbReference>
<dbReference type="AlphaFoldDB" id="A0A0R3CFH8"/>
<evidence type="ECO:0000256" key="3">
    <source>
        <dbReference type="ARBA" id="ARBA00023163"/>
    </source>
</evidence>
<dbReference type="InterPro" id="IPR050204">
    <property type="entry name" value="AraC_XylS_family_regulators"/>
</dbReference>
<proteinExistence type="predicted"/>
<sequence>MYSGEVAAQEVAMQRVIENASTIDRLSSRPDGWRRTQWANGAFETAYRPMTSIVEGRILSPNHLIMATLSGGAERHEISADGGHRYDGPDLPSTVSFLPAGCERRLRLHNVGWRWAAIALDPAKISGIAGASIEGLGPLSGSEDSFVWNMLAEFERVDALEGGLDAIYCDTMSLALVVYLARRYGGARVKDTSIKLPAWRLRRVTEFIDAHLSATIRIADLADLAQLSEGHFHRAFRAATGQTPLAFVHARRVAMAKQLLASSKLSVAQMALRVGFISPAHFARVFRSMTGQSPSQYRRSFHL</sequence>
<evidence type="ECO:0000313" key="6">
    <source>
        <dbReference type="Proteomes" id="UP000051380"/>
    </source>
</evidence>
<evidence type="ECO:0000256" key="1">
    <source>
        <dbReference type="ARBA" id="ARBA00023015"/>
    </source>
</evidence>
<name>A0A0R3CFH8_9BRAD</name>
<gene>
    <name evidence="5" type="ORF">AOQ72_18405</name>
</gene>
<keyword evidence="2" id="KW-0238">DNA-binding</keyword>
<dbReference type="Gene3D" id="1.10.10.60">
    <property type="entry name" value="Homeodomain-like"/>
    <property type="match status" value="2"/>
</dbReference>
<organism evidence="5 6">
    <name type="scientific">Bradyrhizobium yuanmingense</name>
    <dbReference type="NCBI Taxonomy" id="108015"/>
    <lineage>
        <taxon>Bacteria</taxon>
        <taxon>Pseudomonadati</taxon>
        <taxon>Pseudomonadota</taxon>
        <taxon>Alphaproteobacteria</taxon>
        <taxon>Hyphomicrobiales</taxon>
        <taxon>Nitrobacteraceae</taxon>
        <taxon>Bradyrhizobium</taxon>
    </lineage>
</organism>
<evidence type="ECO:0000256" key="2">
    <source>
        <dbReference type="ARBA" id="ARBA00023125"/>
    </source>
</evidence>
<keyword evidence="1" id="KW-0805">Transcription regulation</keyword>
<evidence type="ECO:0000313" key="5">
    <source>
        <dbReference type="EMBL" id="KRP96296.1"/>
    </source>
</evidence>
<dbReference type="InterPro" id="IPR009057">
    <property type="entry name" value="Homeodomain-like_sf"/>
</dbReference>
<dbReference type="InterPro" id="IPR018062">
    <property type="entry name" value="HTH_AraC-typ_CS"/>
</dbReference>
<dbReference type="InterPro" id="IPR020449">
    <property type="entry name" value="Tscrpt_reg_AraC-type_HTH"/>
</dbReference>
<dbReference type="GO" id="GO:0043565">
    <property type="term" value="F:sequence-specific DNA binding"/>
    <property type="evidence" value="ECO:0007669"/>
    <property type="project" value="InterPro"/>
</dbReference>
<dbReference type="STRING" id="108015.GA0061099_1006318"/>
<feature type="domain" description="HTH araC/xylS-type" evidence="4">
    <location>
        <begin position="202"/>
        <end position="300"/>
    </location>
</feature>
<dbReference type="InterPro" id="IPR018060">
    <property type="entry name" value="HTH_AraC"/>
</dbReference>
<keyword evidence="3" id="KW-0804">Transcription</keyword>
<evidence type="ECO:0000259" key="4">
    <source>
        <dbReference type="PROSITE" id="PS01124"/>
    </source>
</evidence>